<gene>
    <name evidence="2" type="ORF">CHYS00102_LOCUS30037</name>
</gene>
<reference evidence="2" key="1">
    <citation type="submission" date="2021-01" db="EMBL/GenBank/DDBJ databases">
        <authorList>
            <person name="Corre E."/>
            <person name="Pelletier E."/>
            <person name="Niang G."/>
            <person name="Scheremetjew M."/>
            <person name="Finn R."/>
            <person name="Kale V."/>
            <person name="Holt S."/>
            <person name="Cochrane G."/>
            <person name="Meng A."/>
            <person name="Brown T."/>
            <person name="Cohen L."/>
        </authorList>
    </citation>
    <scope>NUCLEOTIDE SEQUENCE</scope>
    <source>
        <strain evidence="2">308</strain>
    </source>
</reference>
<sequence>MSSTLQPRGRLEKNLSREQSDDESTTFISLSVIDGSSNDITNSPKRETNLLLDGTESYETSDTSEYEKNVNFQASEYDIDEEELCFLYSASRSLSEKNLESPPSYPTVDGYKLRKKRSSQGSTFHLTMQKDLSRIVKRPRIFIPELTACIGLQIPELS</sequence>
<feature type="compositionally biased region" description="Polar residues" evidence="1">
    <location>
        <begin position="25"/>
        <end position="43"/>
    </location>
</feature>
<evidence type="ECO:0000256" key="1">
    <source>
        <dbReference type="SAM" id="MobiDB-lite"/>
    </source>
</evidence>
<feature type="compositionally biased region" description="Basic and acidic residues" evidence="1">
    <location>
        <begin position="9"/>
        <end position="19"/>
    </location>
</feature>
<evidence type="ECO:0000313" key="2">
    <source>
        <dbReference type="EMBL" id="CAD8902818.1"/>
    </source>
</evidence>
<protein>
    <submittedName>
        <fullName evidence="2">Uncharacterized protein</fullName>
    </submittedName>
</protein>
<proteinExistence type="predicted"/>
<accession>A0A7S1G219</accession>
<name>A0A7S1G219_9STRA</name>
<organism evidence="2">
    <name type="scientific">Corethron hystrix</name>
    <dbReference type="NCBI Taxonomy" id="216773"/>
    <lineage>
        <taxon>Eukaryota</taxon>
        <taxon>Sar</taxon>
        <taxon>Stramenopiles</taxon>
        <taxon>Ochrophyta</taxon>
        <taxon>Bacillariophyta</taxon>
        <taxon>Coscinodiscophyceae</taxon>
        <taxon>Corethrophycidae</taxon>
        <taxon>Corethrales</taxon>
        <taxon>Corethraceae</taxon>
        <taxon>Corethron</taxon>
    </lineage>
</organism>
<dbReference type="AlphaFoldDB" id="A0A7S1G219"/>
<dbReference type="EMBL" id="HBFR01041111">
    <property type="protein sequence ID" value="CAD8902818.1"/>
    <property type="molecule type" value="Transcribed_RNA"/>
</dbReference>
<feature type="region of interest" description="Disordered" evidence="1">
    <location>
        <begin position="1"/>
        <end position="64"/>
    </location>
</feature>